<evidence type="ECO:0000313" key="7">
    <source>
        <dbReference type="Proteomes" id="UP001620397"/>
    </source>
</evidence>
<dbReference type="EMBL" id="JADIKL010000005">
    <property type="protein sequence ID" value="MFK2931450.1"/>
    <property type="molecule type" value="Genomic_DNA"/>
</dbReference>
<evidence type="ECO:0000256" key="2">
    <source>
        <dbReference type="ARBA" id="ARBA00022971"/>
    </source>
</evidence>
<organism evidence="6 7">
    <name type="scientific">Dyella agri</name>
    <dbReference type="NCBI Taxonomy" id="1926869"/>
    <lineage>
        <taxon>Bacteria</taxon>
        <taxon>Pseudomonadati</taxon>
        <taxon>Pseudomonadota</taxon>
        <taxon>Gammaproteobacteria</taxon>
        <taxon>Lysobacterales</taxon>
        <taxon>Rhodanobacteraceae</taxon>
        <taxon>Dyella</taxon>
    </lineage>
</organism>
<evidence type="ECO:0000259" key="5">
    <source>
        <dbReference type="Pfam" id="PF03389"/>
    </source>
</evidence>
<name>A0ABW8KH45_9GAMM</name>
<gene>
    <name evidence="6" type="ORF">ISP14_11695</name>
</gene>
<keyword evidence="2" id="KW-0184">Conjugation</keyword>
<accession>A0ABW8KH45</accession>
<feature type="region of interest" description="Disordered" evidence="4">
    <location>
        <begin position="517"/>
        <end position="541"/>
    </location>
</feature>
<sequence>MDIHAHARPHLEVHSRSKGHSAVAGAAYRLGLKLYDERAGVWHDFRRRQLGEEIVRALTVSPPNAPAWAADPAQLWNRVEASEKRKDAQVARDYRIPIPLGLSDQDAGDLSEEMARFICEELHVPVSLGLHRDADRDALGNLKPSEKQGFHAHLYFPTRPLADLEEGKEGEGTGFGPKLHEFSKMHLGSAFIELLNCKWSELANDYARKAGSDSKYEYKSYKRLGMNVVPQPTLGQSATAMERRGLYTSKGDNLREALVMAEVYQKAHAGALKAQHAQAVRDVRREGGKGSQRQTEALSKFTTSHFKSRKSPAATQSFITRQGSLAYRLRASAPSPKNKEEADELERSLVLVEALDKAFAVYHELMQQLEEVMKTIEVARAEKLSIEYQADQSRQHRNKAKVRLARWEEDHRFRIKMFASMGGTPLPEHERLRDEVRRHDEHVQALKQTIVQHASHVVTMELEASALKTKQADVVATIRNAVVKLHGQSVLFPEIIKALPDSDRALVKELLPTMFETSEPNEEVRSIGLTPSPTKKDGMHP</sequence>
<dbReference type="Pfam" id="PF03389">
    <property type="entry name" value="MobA_MobL"/>
    <property type="match status" value="1"/>
</dbReference>
<keyword evidence="3" id="KW-0175">Coiled coil</keyword>
<comment type="similarity">
    <text evidence="1">Belongs to the MobA/MobL family.</text>
</comment>
<evidence type="ECO:0000256" key="3">
    <source>
        <dbReference type="SAM" id="Coils"/>
    </source>
</evidence>
<proteinExistence type="inferred from homology"/>
<reference evidence="6 7" key="1">
    <citation type="submission" date="2020-10" db="EMBL/GenBank/DDBJ databases">
        <title>Phylogeny of dyella-like bacteria.</title>
        <authorList>
            <person name="Fu J."/>
        </authorList>
    </citation>
    <scope>NUCLEOTIDE SEQUENCE [LARGE SCALE GENOMIC DNA]</scope>
    <source>
        <strain evidence="6 7">DKC-1</strain>
    </source>
</reference>
<keyword evidence="7" id="KW-1185">Reference proteome</keyword>
<evidence type="ECO:0000313" key="6">
    <source>
        <dbReference type="EMBL" id="MFK2931450.1"/>
    </source>
</evidence>
<dbReference type="Gene3D" id="3.30.930.30">
    <property type="match status" value="1"/>
</dbReference>
<feature type="coiled-coil region" evidence="3">
    <location>
        <begin position="362"/>
        <end position="449"/>
    </location>
</feature>
<evidence type="ECO:0000256" key="1">
    <source>
        <dbReference type="ARBA" id="ARBA00010873"/>
    </source>
</evidence>
<dbReference type="RefSeq" id="WP_404539843.1">
    <property type="nucleotide sequence ID" value="NZ_JADIKL010000005.1"/>
</dbReference>
<feature type="domain" description="MobA/MobL protein" evidence="5">
    <location>
        <begin position="21"/>
        <end position="244"/>
    </location>
</feature>
<comment type="caution">
    <text evidence="6">The sequence shown here is derived from an EMBL/GenBank/DDBJ whole genome shotgun (WGS) entry which is preliminary data.</text>
</comment>
<feature type="compositionally biased region" description="Polar residues" evidence="4">
    <location>
        <begin position="291"/>
        <end position="305"/>
    </location>
</feature>
<evidence type="ECO:0000256" key="4">
    <source>
        <dbReference type="SAM" id="MobiDB-lite"/>
    </source>
</evidence>
<protein>
    <submittedName>
        <fullName evidence="6">MobA/MobL family protein</fullName>
    </submittedName>
</protein>
<dbReference type="Proteomes" id="UP001620397">
    <property type="component" value="Unassembled WGS sequence"/>
</dbReference>
<feature type="region of interest" description="Disordered" evidence="4">
    <location>
        <begin position="285"/>
        <end position="314"/>
    </location>
</feature>
<dbReference type="InterPro" id="IPR005053">
    <property type="entry name" value="MobA_MobL"/>
</dbReference>